<dbReference type="GO" id="GO:0016279">
    <property type="term" value="F:protein-lysine N-methyltransferase activity"/>
    <property type="evidence" value="ECO:0007669"/>
    <property type="project" value="TreeGrafter"/>
</dbReference>
<organism evidence="3 4">
    <name type="scientific">Pelagibacterium lacus</name>
    <dbReference type="NCBI Taxonomy" id="2282655"/>
    <lineage>
        <taxon>Bacteria</taxon>
        <taxon>Pseudomonadati</taxon>
        <taxon>Pseudomonadota</taxon>
        <taxon>Alphaproteobacteria</taxon>
        <taxon>Hyphomicrobiales</taxon>
        <taxon>Devosiaceae</taxon>
        <taxon>Pelagibacterium</taxon>
    </lineage>
</organism>
<name>A0A369W7I4_9HYPH</name>
<proteinExistence type="predicted"/>
<dbReference type="OrthoDB" id="9794615at2"/>
<reference evidence="4" key="1">
    <citation type="submission" date="2018-07" db="EMBL/GenBank/DDBJ databases">
        <authorList>
            <person name="Liu B.-T."/>
            <person name="Du Z."/>
        </authorList>
    </citation>
    <scope>NUCLEOTIDE SEQUENCE [LARGE SCALE GENOMIC DNA]</scope>
    <source>
        <strain evidence="4">XYN52</strain>
    </source>
</reference>
<keyword evidence="4" id="KW-1185">Reference proteome</keyword>
<evidence type="ECO:0000313" key="3">
    <source>
        <dbReference type="EMBL" id="RDE10654.1"/>
    </source>
</evidence>
<dbReference type="PANTHER" id="PTHR43648:SF1">
    <property type="entry name" value="ELECTRON TRANSFER FLAVOPROTEIN BETA SUBUNIT LYSINE METHYLTRANSFERASE"/>
    <property type="match status" value="1"/>
</dbReference>
<accession>A0A369W7I4</accession>
<dbReference type="InterPro" id="IPR029063">
    <property type="entry name" value="SAM-dependent_MTases_sf"/>
</dbReference>
<evidence type="ECO:0000313" key="4">
    <source>
        <dbReference type="Proteomes" id="UP000253759"/>
    </source>
</evidence>
<gene>
    <name evidence="3" type="ORF">DVH29_01515</name>
</gene>
<evidence type="ECO:0000256" key="2">
    <source>
        <dbReference type="ARBA" id="ARBA00022679"/>
    </source>
</evidence>
<keyword evidence="1 3" id="KW-0489">Methyltransferase</keyword>
<dbReference type="SUPFAM" id="SSF53335">
    <property type="entry name" value="S-adenosyl-L-methionine-dependent methyltransferases"/>
    <property type="match status" value="1"/>
</dbReference>
<keyword evidence="2 3" id="KW-0808">Transferase</keyword>
<dbReference type="AlphaFoldDB" id="A0A369W7I4"/>
<evidence type="ECO:0000256" key="1">
    <source>
        <dbReference type="ARBA" id="ARBA00022603"/>
    </source>
</evidence>
<dbReference type="InterPro" id="IPR050078">
    <property type="entry name" value="Ribosomal_L11_MeTrfase_PrmA"/>
</dbReference>
<protein>
    <submittedName>
        <fullName evidence="3">Methyltransferase</fullName>
    </submittedName>
</protein>
<dbReference type="EMBL" id="QQNH01000001">
    <property type="protein sequence ID" value="RDE10654.1"/>
    <property type="molecule type" value="Genomic_DNA"/>
</dbReference>
<sequence length="215" mass="22281">MVNFADDPRALAEFIRRNLPVRPVPGLPHIRLHTATASSGVWRLGGEGAPYWPWCWGGGLALAHHLAACPQEVRGRRVLDLGSGSGLVAIAAAMAGAGEVRAVDTDPRALAAIGLNAGLNGVAIAAVAGDLLSGPPPDADLILVGDLFYEPELARLVLAWLDLCRAAGLEVMVGDIGRADLPLARLAAVAAYPVHDFGQPPGVPGSIGTVYRMRA</sequence>
<dbReference type="Pfam" id="PF06325">
    <property type="entry name" value="PrmA"/>
    <property type="match status" value="1"/>
</dbReference>
<dbReference type="GO" id="GO:0032259">
    <property type="term" value="P:methylation"/>
    <property type="evidence" value="ECO:0007669"/>
    <property type="project" value="UniProtKB-KW"/>
</dbReference>
<dbReference type="Gene3D" id="3.40.50.150">
    <property type="entry name" value="Vaccinia Virus protein VP39"/>
    <property type="match status" value="1"/>
</dbReference>
<dbReference type="Proteomes" id="UP000253759">
    <property type="component" value="Unassembled WGS sequence"/>
</dbReference>
<dbReference type="PANTHER" id="PTHR43648">
    <property type="entry name" value="ELECTRON TRANSFER FLAVOPROTEIN BETA SUBUNIT LYSINE METHYLTRANSFERASE"/>
    <property type="match status" value="1"/>
</dbReference>
<comment type="caution">
    <text evidence="3">The sequence shown here is derived from an EMBL/GenBank/DDBJ whole genome shotgun (WGS) entry which is preliminary data.</text>
</comment>